<dbReference type="Proteomes" id="UP000050525">
    <property type="component" value="Unassembled WGS sequence"/>
</dbReference>
<name>A0A151NTX6_ALLMI</name>
<evidence type="ECO:0000313" key="3">
    <source>
        <dbReference type="Proteomes" id="UP000050525"/>
    </source>
</evidence>
<proteinExistence type="predicted"/>
<sequence>MRVKGRIRARLLRCFLCSRTRSRSPGTMQPQDPPSPPGPDPEPGTPRAYFSGKARVSFRHQLDAPLEVAG</sequence>
<dbReference type="EMBL" id="AKHW03002060">
    <property type="protein sequence ID" value="KYO40228.1"/>
    <property type="molecule type" value="Genomic_DNA"/>
</dbReference>
<gene>
    <name evidence="2" type="ORF">Y1Q_0023937</name>
</gene>
<feature type="region of interest" description="Disordered" evidence="1">
    <location>
        <begin position="18"/>
        <end position="49"/>
    </location>
</feature>
<feature type="compositionally biased region" description="Pro residues" evidence="1">
    <location>
        <begin position="31"/>
        <end position="44"/>
    </location>
</feature>
<organism evidence="2 3">
    <name type="scientific">Alligator mississippiensis</name>
    <name type="common">American alligator</name>
    <dbReference type="NCBI Taxonomy" id="8496"/>
    <lineage>
        <taxon>Eukaryota</taxon>
        <taxon>Metazoa</taxon>
        <taxon>Chordata</taxon>
        <taxon>Craniata</taxon>
        <taxon>Vertebrata</taxon>
        <taxon>Euteleostomi</taxon>
        <taxon>Archelosauria</taxon>
        <taxon>Archosauria</taxon>
        <taxon>Crocodylia</taxon>
        <taxon>Alligatoridae</taxon>
        <taxon>Alligatorinae</taxon>
        <taxon>Alligator</taxon>
    </lineage>
</organism>
<dbReference type="AlphaFoldDB" id="A0A151NTX6"/>
<evidence type="ECO:0000256" key="1">
    <source>
        <dbReference type="SAM" id="MobiDB-lite"/>
    </source>
</evidence>
<comment type="caution">
    <text evidence="2">The sequence shown here is derived from an EMBL/GenBank/DDBJ whole genome shotgun (WGS) entry which is preliminary data.</text>
</comment>
<protein>
    <submittedName>
        <fullName evidence="2">Uncharacterized protein</fullName>
    </submittedName>
</protein>
<keyword evidence="3" id="KW-1185">Reference proteome</keyword>
<evidence type="ECO:0000313" key="2">
    <source>
        <dbReference type="EMBL" id="KYO40228.1"/>
    </source>
</evidence>
<reference evidence="2 3" key="1">
    <citation type="journal article" date="2012" name="Genome Biol.">
        <title>Sequencing three crocodilian genomes to illuminate the evolution of archosaurs and amniotes.</title>
        <authorList>
            <person name="St John J.A."/>
            <person name="Braun E.L."/>
            <person name="Isberg S.R."/>
            <person name="Miles L.G."/>
            <person name="Chong A.Y."/>
            <person name="Gongora J."/>
            <person name="Dalzell P."/>
            <person name="Moran C."/>
            <person name="Bed'hom B."/>
            <person name="Abzhanov A."/>
            <person name="Burgess S.C."/>
            <person name="Cooksey A.M."/>
            <person name="Castoe T.A."/>
            <person name="Crawford N.G."/>
            <person name="Densmore L.D."/>
            <person name="Drew J.C."/>
            <person name="Edwards S.V."/>
            <person name="Faircloth B.C."/>
            <person name="Fujita M.K."/>
            <person name="Greenwold M.J."/>
            <person name="Hoffmann F.G."/>
            <person name="Howard J.M."/>
            <person name="Iguchi T."/>
            <person name="Janes D.E."/>
            <person name="Khan S.Y."/>
            <person name="Kohno S."/>
            <person name="de Koning A.J."/>
            <person name="Lance S.L."/>
            <person name="McCarthy F.M."/>
            <person name="McCormack J.E."/>
            <person name="Merchant M.E."/>
            <person name="Peterson D.G."/>
            <person name="Pollock D.D."/>
            <person name="Pourmand N."/>
            <person name="Raney B.J."/>
            <person name="Roessler K.A."/>
            <person name="Sanford J.R."/>
            <person name="Sawyer R.H."/>
            <person name="Schmidt C.J."/>
            <person name="Triplett E.W."/>
            <person name="Tuberville T.D."/>
            <person name="Venegas-Anaya M."/>
            <person name="Howard J.T."/>
            <person name="Jarvis E.D."/>
            <person name="Guillette L.J.Jr."/>
            <person name="Glenn T.C."/>
            <person name="Green R.E."/>
            <person name="Ray D.A."/>
        </authorList>
    </citation>
    <scope>NUCLEOTIDE SEQUENCE [LARGE SCALE GENOMIC DNA]</scope>
    <source>
        <strain evidence="2">KSC_2009_1</strain>
    </source>
</reference>
<accession>A0A151NTX6</accession>